<evidence type="ECO:0000256" key="3">
    <source>
        <dbReference type="ARBA" id="ARBA00022833"/>
    </source>
</evidence>
<dbReference type="GO" id="GO:0016846">
    <property type="term" value="F:carbon-sulfur lyase activity"/>
    <property type="evidence" value="ECO:0007669"/>
    <property type="project" value="InterPro"/>
</dbReference>
<evidence type="ECO:0000313" key="7">
    <source>
        <dbReference type="Proteomes" id="UP000254939"/>
    </source>
</evidence>
<comment type="caution">
    <text evidence="6">The sequence shown here is derived from an EMBL/GenBank/DDBJ whole genome shotgun (WGS) entry which is preliminary data.</text>
</comment>
<dbReference type="PANTHER" id="PTHR33337">
    <property type="entry name" value="GFA DOMAIN-CONTAINING PROTEIN"/>
    <property type="match status" value="1"/>
</dbReference>
<evidence type="ECO:0000256" key="2">
    <source>
        <dbReference type="ARBA" id="ARBA00022723"/>
    </source>
</evidence>
<reference evidence="6 7" key="1">
    <citation type="submission" date="2017-03" db="EMBL/GenBank/DDBJ databases">
        <title>Genome analysis of Rhizobial strains effectives or ineffectives for nitrogen fixation isolated from bean seeds.</title>
        <authorList>
            <person name="Peralta H."/>
            <person name="Aguilar-Vera A."/>
            <person name="Mora Y."/>
            <person name="Vargas-Lagunas C."/>
            <person name="Girard L."/>
            <person name="Mora J."/>
        </authorList>
    </citation>
    <scope>NUCLEOTIDE SEQUENCE [LARGE SCALE GENOMIC DNA]</scope>
    <source>
        <strain evidence="6 7">CCGM3</strain>
    </source>
</reference>
<dbReference type="RefSeq" id="WP_114712707.1">
    <property type="nucleotide sequence ID" value="NZ_KZ857259.1"/>
</dbReference>
<dbReference type="PROSITE" id="PS51891">
    <property type="entry name" value="CENP_V_GFA"/>
    <property type="match status" value="1"/>
</dbReference>
<evidence type="ECO:0000259" key="5">
    <source>
        <dbReference type="PROSITE" id="PS51891"/>
    </source>
</evidence>
<evidence type="ECO:0000256" key="4">
    <source>
        <dbReference type="ARBA" id="ARBA00023239"/>
    </source>
</evidence>
<dbReference type="Gene3D" id="3.90.1590.10">
    <property type="entry name" value="glutathione-dependent formaldehyde- activating enzyme (gfa)"/>
    <property type="match status" value="1"/>
</dbReference>
<keyword evidence="3" id="KW-0862">Zinc</keyword>
<dbReference type="EMBL" id="NAAC01000009">
    <property type="protein sequence ID" value="RDJ12998.1"/>
    <property type="molecule type" value="Genomic_DNA"/>
</dbReference>
<name>A0A370KS86_9HYPH</name>
<sequence length="136" mass="14844">MASSTGTRNGGCLCGAVRYTVRGEPIRVGLCHCADCRKSSGSVFVAFAMWPRSSFDQSGEVSTYAGRSFCPRCGGRLFCLTDEFAEIRIGSLDDAPNGLRPVQELWIKRREAWLHPVASAAQYEADAFDAKDPTEN</sequence>
<keyword evidence="2" id="KW-0479">Metal-binding</keyword>
<dbReference type="PANTHER" id="PTHR33337:SF40">
    <property type="entry name" value="CENP-V_GFA DOMAIN-CONTAINING PROTEIN-RELATED"/>
    <property type="match status" value="1"/>
</dbReference>
<keyword evidence="4" id="KW-0456">Lyase</keyword>
<dbReference type="Pfam" id="PF04828">
    <property type="entry name" value="GFA"/>
    <property type="match status" value="1"/>
</dbReference>
<dbReference type="InterPro" id="IPR011057">
    <property type="entry name" value="Mss4-like_sf"/>
</dbReference>
<accession>A0A370KS86</accession>
<dbReference type="SUPFAM" id="SSF51316">
    <property type="entry name" value="Mss4-like"/>
    <property type="match status" value="1"/>
</dbReference>
<dbReference type="InterPro" id="IPR006913">
    <property type="entry name" value="CENP-V/GFA"/>
</dbReference>
<dbReference type="GO" id="GO:0046872">
    <property type="term" value="F:metal ion binding"/>
    <property type="evidence" value="ECO:0007669"/>
    <property type="project" value="UniProtKB-KW"/>
</dbReference>
<evidence type="ECO:0000256" key="1">
    <source>
        <dbReference type="ARBA" id="ARBA00005495"/>
    </source>
</evidence>
<proteinExistence type="inferred from homology"/>
<organism evidence="6 7">
    <name type="scientific">Rhizobium grahamii</name>
    <dbReference type="NCBI Taxonomy" id="1120045"/>
    <lineage>
        <taxon>Bacteria</taxon>
        <taxon>Pseudomonadati</taxon>
        <taxon>Pseudomonadota</taxon>
        <taxon>Alphaproteobacteria</taxon>
        <taxon>Hyphomicrobiales</taxon>
        <taxon>Rhizobiaceae</taxon>
        <taxon>Rhizobium/Agrobacterium group</taxon>
        <taxon>Rhizobium</taxon>
    </lineage>
</organism>
<feature type="domain" description="CENP-V/GFA" evidence="5">
    <location>
        <begin position="8"/>
        <end position="103"/>
    </location>
</feature>
<dbReference type="AlphaFoldDB" id="A0A370KS86"/>
<comment type="similarity">
    <text evidence="1">Belongs to the Gfa family.</text>
</comment>
<evidence type="ECO:0000313" key="6">
    <source>
        <dbReference type="EMBL" id="RDJ12998.1"/>
    </source>
</evidence>
<dbReference type="OrthoDB" id="9807246at2"/>
<dbReference type="Proteomes" id="UP000254939">
    <property type="component" value="Unassembled WGS sequence"/>
</dbReference>
<protein>
    <submittedName>
        <fullName evidence="6">Aldehyde-activating protein</fullName>
    </submittedName>
</protein>
<gene>
    <name evidence="6" type="ORF">B5K06_09575</name>
</gene>